<feature type="domain" description="HTH tetR-type" evidence="2">
    <location>
        <begin position="3"/>
        <end position="63"/>
    </location>
</feature>
<dbReference type="SUPFAM" id="SSF46689">
    <property type="entry name" value="Homeodomain-like"/>
    <property type="match status" value="1"/>
</dbReference>
<evidence type="ECO:0000313" key="3">
    <source>
        <dbReference type="EMBL" id="MPM89199.1"/>
    </source>
</evidence>
<dbReference type="Pfam" id="PF08359">
    <property type="entry name" value="TetR_C_4"/>
    <property type="match status" value="1"/>
</dbReference>
<dbReference type="Gene3D" id="1.10.357.10">
    <property type="entry name" value="Tetracycline Repressor, domain 2"/>
    <property type="match status" value="1"/>
</dbReference>
<dbReference type="GO" id="GO:0003677">
    <property type="term" value="F:DNA binding"/>
    <property type="evidence" value="ECO:0007669"/>
    <property type="project" value="UniProtKB-KW"/>
</dbReference>
<dbReference type="EMBL" id="VSSQ01036668">
    <property type="protein sequence ID" value="MPM89199.1"/>
    <property type="molecule type" value="Genomic_DNA"/>
</dbReference>
<dbReference type="PANTHER" id="PTHR43479">
    <property type="entry name" value="ACREF/ENVCD OPERON REPRESSOR-RELATED"/>
    <property type="match status" value="1"/>
</dbReference>
<dbReference type="Pfam" id="PF00440">
    <property type="entry name" value="TetR_N"/>
    <property type="match status" value="1"/>
</dbReference>
<gene>
    <name evidence="3" type="primary">fadR_8</name>
    <name evidence="3" type="ORF">SDC9_136307</name>
</gene>
<evidence type="ECO:0000259" key="2">
    <source>
        <dbReference type="PROSITE" id="PS50977"/>
    </source>
</evidence>
<dbReference type="InterPro" id="IPR001647">
    <property type="entry name" value="HTH_TetR"/>
</dbReference>
<dbReference type="InterPro" id="IPR009057">
    <property type="entry name" value="Homeodomain-like_sf"/>
</dbReference>
<proteinExistence type="predicted"/>
<dbReference type="SUPFAM" id="SSF48498">
    <property type="entry name" value="Tetracyclin repressor-like, C-terminal domain"/>
    <property type="match status" value="1"/>
</dbReference>
<sequence>MITDRQQEIIEASVALINEGGIQALTIKNIAGRIGVTEPAIYRHFKSKSDILATLLDLLKKNSKKIYDNRLEEDGSALEKLSRIFRSHFMTFAKMPSLSSVVFSEELFRNDQLLTVKVSEVIELNNKILCALVKEGQQQGQIRDDINHQHIVVMLMGSLRLFVKKWQFAEFGFDLEKEGLLFAESVIKLISK</sequence>
<dbReference type="PROSITE" id="PS50977">
    <property type="entry name" value="HTH_TETR_2"/>
    <property type="match status" value="1"/>
</dbReference>
<dbReference type="InterPro" id="IPR013570">
    <property type="entry name" value="Tscrpt_reg_YsiA_C"/>
</dbReference>
<dbReference type="PROSITE" id="PS01081">
    <property type="entry name" value="HTH_TETR_1"/>
    <property type="match status" value="1"/>
</dbReference>
<organism evidence="3">
    <name type="scientific">bioreactor metagenome</name>
    <dbReference type="NCBI Taxonomy" id="1076179"/>
    <lineage>
        <taxon>unclassified sequences</taxon>
        <taxon>metagenomes</taxon>
        <taxon>ecological metagenomes</taxon>
    </lineage>
</organism>
<dbReference type="InterPro" id="IPR036271">
    <property type="entry name" value="Tet_transcr_reg_TetR-rel_C_sf"/>
</dbReference>
<reference evidence="3" key="1">
    <citation type="submission" date="2019-08" db="EMBL/GenBank/DDBJ databases">
        <authorList>
            <person name="Kucharzyk K."/>
            <person name="Murdoch R.W."/>
            <person name="Higgins S."/>
            <person name="Loffler F."/>
        </authorList>
    </citation>
    <scope>NUCLEOTIDE SEQUENCE</scope>
</reference>
<comment type="caution">
    <text evidence="3">The sequence shown here is derived from an EMBL/GenBank/DDBJ whole genome shotgun (WGS) entry which is preliminary data.</text>
</comment>
<dbReference type="InterPro" id="IPR023772">
    <property type="entry name" value="DNA-bd_HTH_TetR-type_CS"/>
</dbReference>
<accession>A0A645DIS8</accession>
<dbReference type="InterPro" id="IPR050624">
    <property type="entry name" value="HTH-type_Tx_Regulator"/>
</dbReference>
<protein>
    <submittedName>
        <fullName evidence="3">Fatty acid metabolism regulator protein</fullName>
    </submittedName>
</protein>
<evidence type="ECO:0000256" key="1">
    <source>
        <dbReference type="ARBA" id="ARBA00023125"/>
    </source>
</evidence>
<dbReference type="AlphaFoldDB" id="A0A645DIS8"/>
<name>A0A645DIS8_9ZZZZ</name>
<keyword evidence="1" id="KW-0238">DNA-binding</keyword>
<dbReference type="PRINTS" id="PR00455">
    <property type="entry name" value="HTHTETR"/>
</dbReference>
<dbReference type="PANTHER" id="PTHR43479:SF11">
    <property type="entry name" value="ACREF_ENVCD OPERON REPRESSOR-RELATED"/>
    <property type="match status" value="1"/>
</dbReference>